<name>A0ABD4RKD7_9CLOT</name>
<dbReference type="Pfam" id="PF07554">
    <property type="entry name" value="FIVAR"/>
    <property type="match status" value="6"/>
</dbReference>
<accession>A0ABD4RKD7</accession>
<dbReference type="InterPro" id="IPR014756">
    <property type="entry name" value="Ig_E-set"/>
</dbReference>
<keyword evidence="8" id="KW-0812">Transmembrane</keyword>
<dbReference type="SUPFAM" id="SSF49899">
    <property type="entry name" value="Concanavalin A-like lectins/glucanases"/>
    <property type="match status" value="1"/>
</dbReference>
<dbReference type="Gene3D" id="2.70.98.10">
    <property type="match status" value="1"/>
</dbReference>
<dbReference type="Pfam" id="PF00746">
    <property type="entry name" value="Gram_pos_anchor"/>
    <property type="match status" value="1"/>
</dbReference>
<dbReference type="InterPro" id="IPR008979">
    <property type="entry name" value="Galactose-bd-like_sf"/>
</dbReference>
<dbReference type="InterPro" id="IPR040502">
    <property type="entry name" value="GH101_dom-6"/>
</dbReference>
<dbReference type="InterPro" id="IPR013783">
    <property type="entry name" value="Ig-like_fold"/>
</dbReference>
<dbReference type="SUPFAM" id="SSF81296">
    <property type="entry name" value="E set domains"/>
    <property type="match status" value="1"/>
</dbReference>
<comment type="caution">
    <text evidence="10">The sequence shown here is derived from an EMBL/GenBank/DDBJ whole genome shotgun (WGS) entry which is preliminary data.</text>
</comment>
<dbReference type="InterPro" id="IPR013780">
    <property type="entry name" value="Glyco_hydro_b"/>
</dbReference>
<reference evidence="10 11" key="1">
    <citation type="submission" date="2021-08" db="EMBL/GenBank/DDBJ databases">
        <title>Genome sequence analysis of Clostridium chauvoei strains of European origin and evaluation of typing options for outbreak investigations.</title>
        <authorList>
            <person name="Abdel-Glil M."/>
            <person name="Thomas P."/>
            <person name="Seyboldt C."/>
        </authorList>
    </citation>
    <scope>NUCLEOTIDE SEQUENCE [LARGE SCALE GENOMIC DNA]</scope>
    <source>
        <strain evidence="10 11">S0260-09</strain>
    </source>
</reference>
<feature type="transmembrane region" description="Helical" evidence="8">
    <location>
        <begin position="2132"/>
        <end position="2151"/>
    </location>
</feature>
<keyword evidence="6" id="KW-0119">Carbohydrate metabolism</keyword>
<sequence>MKKKFQKKMSYLLLFVFIISGIVSNLDIVAHANTVGQEYTKDFNDGIEGIERVHGGGIISHVDGGLNIEAANWPDQGQYTLVVDNNSPSIQDGVIEVDIGVKSNAGRLGIVFRYVDVNNYTMIGYDVGGKWVLKNAKDGVETEVVIAQNSVSLQSGQTYRLKLTFAGTFAELYINDTLIYSGNDLKNVNSGKIGFRHWGYTDNYSNAKYDNLLYYAKKPSESTEDGHYLVSFDDNDIRGWAVERGTGALSVENGKLTAAADGNDSNTISRDKNAPLVQDGFIETRVTVNNHAGRFGLLFRYENPNSFAGIGYDVGGTWVWLNGSNNGPLPFNKVLEVGREYKISIKYAGEFITLLIDDEKVFEGNVSGLKTTPGKIGLRNWGYTGNFSNVTFDYFINGEFSPVTLNPDRKFVTYNDAGTYDIPINLSGNNEIDRLFVGDNDLVLDTDYTLGNNTITIKKEFIEKVKNSGDTNISILFRDGYVTTFKLQVQLPPDGDNEYLRDFSKDGIEGIQVVQGNGTVEIKDGNLLFNSNGTSILIDENSPELFNSSVEFVVDPLKDSANIGVIVRYSENGSWTYIGQDGSGNQYGSNWYVRNSNGQNRQLVTDSTRIYANRVKPYKVKVKVVENTVTIYLDGAEIFNGVVNELTRSRGKSGLRLAGGNSGLYQYLAVNSEKVLDTFTGEITENEISSEKLKVKLDANFPRVIDYTYLDNNKKMYGQERPIYCVSINNKDYVPTVTATFNGNEAIYKLNIDKLKLSFDVRFTVESNTLVMKIENIDESTTKVETINFPNHSLVSIRNTDPNAEFNGANYANDDIKVNLTSKSDDETYKNTSIAILSNDELAASISNNSIKGRQQVNYQTFVVSDHYSTGLWTNEYLYRGLDGEIINEPWTKVTITADRNSDNKVNYQDGAIALRDDISEKRFGSELVNNSYSSVAMNVGSNAQYPFLRILDNIKKFNLSTDGFEQTIIIKGYQAEGHDSQHPDFANISERAGGIKEFQTLLRESEKYNANIGVHINHTEAYPEAPQYNENLVSSVGGWSWYDSAKQIIRENDIMNKEDGMGKRLEDLVNKAPGLDLVYVDVYMDARWPAHKLTSKLNELGLAVASEYAKELQQTSVWAHHAYKGGYGTNSNLARFVNHQEQDVFGGDNLFRGNSRIGINGWQGETDLNATVKNFFTSQLPFKYLMSYPVSKWEDNIIHFGANNEVVSKVENGVNVITKDGKEIARGNKIFIPWDAKTEEKIYHWNDSNSSTKWELPDSWSDVSTVYLYELTDLGKVNETEVKVKNNKVTLDVKPNTGYIIYKGKQVEENFEWSTGSPIKDMGFDSHSFDYWTKSSSNTSKDHINIVNNAKGNSHIKVEGNNGADAMITQVATGLVSGQSYSASAWFEVSDGRKATLSVTTEDGKEVSNYTDRTNVVFGVHHTDKYKTNYQRVRVNFTVPEGSKAATIKLKADGGDNNSWVNIDDVRIMKVGLTNQGEHYLFEDFENVDFGFGAFVSTESDNSHLSETNEPYTDDTISGKYSLKVRSGDYMRTIPATVRFKPNTAYKVGFDYITYRNQGFTAAIKSDKAKEAGDTEKETLKVVDLNNRGNAVLEFTTGDYDDYYLEVRKNNDSSIIIDNLCVDEIVNISKETLKALVNELKALDSKNYTEESFGKLQEKIQSADVVIANDTATEEEIKNAYNDLNSAKDSLVRYATTAEINELKAVIANMKNVNADEYKQDDNWKAFEKAISTAEALVENTNITIIELNNAINELNKAKEKLVPINGVDKSKLTALLEEVKNVNEEDYVNDTNLQDFKQDVIEANAIISNDAATQDEVDYRYNKLKESYDNIIPLNKTTLSDLIEEASKYNEKDYTEESFNVLKEALKVANEVLANETANRKTVVDAESSLRNAIDSLVEGEKPTEVFKKHLEIAVSVAKDVTEAELSKVVPAVANEFKTALVEAEKVLLDENLTQEAIDKAFDRLSKAMHMLSFEKGDKKELIKLVEKINALEEKEYIKATWDNLQKVLEEANLVIEDENDLVNEVNEAYTKLVKALLDLRLKPSKDKLQDLINQTGKLNSKDYTKDSWKVLEDKLAFAKTIMAKEDATAEEIANAEKELDSAMKGLIAKSGNGNNNNSTGGKLPATGTAGVSLGVMGISLLLAGATVYKRKRK</sequence>
<evidence type="ECO:0000256" key="4">
    <source>
        <dbReference type="ARBA" id="ARBA00023001"/>
    </source>
</evidence>
<dbReference type="Gene3D" id="3.20.20.80">
    <property type="entry name" value="Glycosidases"/>
    <property type="match status" value="1"/>
</dbReference>
<dbReference type="InterPro" id="IPR019931">
    <property type="entry name" value="LPXTG_anchor"/>
</dbReference>
<dbReference type="Pfam" id="PF12905">
    <property type="entry name" value="Glyco_hydro_101"/>
    <property type="match status" value="1"/>
</dbReference>
<dbReference type="NCBIfam" id="TIGR01167">
    <property type="entry name" value="LPXTG_anchor"/>
    <property type="match status" value="1"/>
</dbReference>
<keyword evidence="7" id="KW-0624">Polysaccharide degradation</keyword>
<dbReference type="InterPro" id="IPR014718">
    <property type="entry name" value="GH-type_carb-bd"/>
</dbReference>
<dbReference type="Gene3D" id="2.60.120.560">
    <property type="entry name" value="Exo-inulinase, domain 1"/>
    <property type="match status" value="1"/>
</dbReference>
<dbReference type="Gene3D" id="1.20.1270.70">
    <property type="entry name" value="Designed single chain three-helix bundle"/>
    <property type="match status" value="6"/>
</dbReference>
<dbReference type="Pfam" id="PF03442">
    <property type="entry name" value="CBM_X2"/>
    <property type="match status" value="1"/>
</dbReference>
<dbReference type="Proteomes" id="UP000775179">
    <property type="component" value="Unassembled WGS sequence"/>
</dbReference>
<dbReference type="InterPro" id="IPR005102">
    <property type="entry name" value="Carbo-bd_X2"/>
</dbReference>
<dbReference type="Gene3D" id="2.60.40.10">
    <property type="entry name" value="Immunoglobulins"/>
    <property type="match status" value="1"/>
</dbReference>
<feature type="domain" description="Gram-positive cocci surface proteins LPxTG" evidence="9">
    <location>
        <begin position="2126"/>
        <end position="2156"/>
    </location>
</feature>
<keyword evidence="1" id="KW-0134">Cell wall</keyword>
<dbReference type="InterPro" id="IPR013320">
    <property type="entry name" value="ConA-like_dom_sf"/>
</dbReference>
<dbReference type="InterPro" id="IPR025706">
    <property type="entry name" value="Endoa_GalNAc"/>
</dbReference>
<evidence type="ECO:0000259" key="9">
    <source>
        <dbReference type="PROSITE" id="PS50847"/>
    </source>
</evidence>
<evidence type="ECO:0000313" key="10">
    <source>
        <dbReference type="EMBL" id="MBX7291695.1"/>
    </source>
</evidence>
<dbReference type="GeneID" id="66300672"/>
<keyword evidence="2" id="KW-0964">Secreted</keyword>
<evidence type="ECO:0000256" key="6">
    <source>
        <dbReference type="ARBA" id="ARBA00023277"/>
    </source>
</evidence>
<dbReference type="CDD" id="cd14244">
    <property type="entry name" value="GH_101_like"/>
    <property type="match status" value="1"/>
</dbReference>
<dbReference type="KEGG" id="cchv:BTM20_02260"/>
<dbReference type="RefSeq" id="WP_021874571.1">
    <property type="nucleotide sequence ID" value="NZ_CP018624.1"/>
</dbReference>
<evidence type="ECO:0000256" key="2">
    <source>
        <dbReference type="ARBA" id="ARBA00022525"/>
    </source>
</evidence>
<dbReference type="InterPro" id="IPR035364">
    <property type="entry name" value="Beta_sandwich_GH101"/>
</dbReference>
<evidence type="ECO:0000256" key="7">
    <source>
        <dbReference type="ARBA" id="ARBA00023326"/>
    </source>
</evidence>
<dbReference type="Gene3D" id="2.60.120.870">
    <property type="match status" value="2"/>
</dbReference>
<dbReference type="Gene3D" id="1.20.1270.90">
    <property type="entry name" value="AF1782-like"/>
    <property type="match status" value="1"/>
</dbReference>
<gene>
    <name evidence="10" type="ORF">K4H94_11865</name>
</gene>
<dbReference type="Pfam" id="PF17974">
    <property type="entry name" value="GalBD_like"/>
    <property type="match status" value="1"/>
</dbReference>
<protein>
    <submittedName>
        <fullName evidence="10">FIVAR domain-containing protein</fullName>
    </submittedName>
</protein>
<evidence type="ECO:0000256" key="1">
    <source>
        <dbReference type="ARBA" id="ARBA00022512"/>
    </source>
</evidence>
<proteinExistence type="predicted"/>
<dbReference type="Gene3D" id="2.60.40.1180">
    <property type="entry name" value="Golgi alpha-mannosidase II"/>
    <property type="match status" value="1"/>
</dbReference>
<dbReference type="Pfam" id="PF18080">
    <property type="entry name" value="Gal_mutarotas_3"/>
    <property type="match status" value="1"/>
</dbReference>
<keyword evidence="8" id="KW-1133">Transmembrane helix</keyword>
<evidence type="ECO:0000256" key="8">
    <source>
        <dbReference type="SAM" id="Phobius"/>
    </source>
</evidence>
<dbReference type="PROSITE" id="PS50847">
    <property type="entry name" value="GRAM_POS_ANCHORING"/>
    <property type="match status" value="1"/>
</dbReference>
<keyword evidence="8" id="KW-0472">Membrane</keyword>
<evidence type="ECO:0000256" key="5">
    <source>
        <dbReference type="ARBA" id="ARBA00023088"/>
    </source>
</evidence>
<dbReference type="Pfam" id="PF17451">
    <property type="entry name" value="Glyco_hyd_101C"/>
    <property type="match status" value="1"/>
</dbReference>
<evidence type="ECO:0000313" key="11">
    <source>
        <dbReference type="Proteomes" id="UP000775179"/>
    </source>
</evidence>
<dbReference type="EMBL" id="JAIFTX010000033">
    <property type="protein sequence ID" value="MBX7291695.1"/>
    <property type="molecule type" value="Genomic_DNA"/>
</dbReference>
<keyword evidence="3" id="KW-0732">Signal</keyword>
<keyword evidence="5" id="KW-0572">Peptidoglycan-anchor</keyword>
<dbReference type="GO" id="GO:0030245">
    <property type="term" value="P:cellulose catabolic process"/>
    <property type="evidence" value="ECO:0007669"/>
    <property type="project" value="UniProtKB-KW"/>
</dbReference>
<keyword evidence="4" id="KW-0136">Cellulose degradation</keyword>
<dbReference type="InterPro" id="IPR040633">
    <property type="entry name" value="Gal_mutarotas_3"/>
</dbReference>
<dbReference type="Gene3D" id="2.60.120.260">
    <property type="entry name" value="Galactose-binding domain-like"/>
    <property type="match status" value="2"/>
</dbReference>
<dbReference type="SUPFAM" id="SSF49785">
    <property type="entry name" value="Galactose-binding domain-like"/>
    <property type="match status" value="1"/>
</dbReference>
<organism evidence="10 11">
    <name type="scientific">Clostridium chauvoei</name>
    <dbReference type="NCBI Taxonomy" id="46867"/>
    <lineage>
        <taxon>Bacteria</taxon>
        <taxon>Bacillati</taxon>
        <taxon>Bacillota</taxon>
        <taxon>Clostridia</taxon>
        <taxon>Eubacteriales</taxon>
        <taxon>Clostridiaceae</taxon>
        <taxon>Clostridium</taxon>
    </lineage>
</organism>
<evidence type="ECO:0000256" key="3">
    <source>
        <dbReference type="ARBA" id="ARBA00022729"/>
    </source>
</evidence>